<accession>A0ABU0W3V5</accession>
<keyword evidence="1" id="KW-0812">Transmembrane</keyword>
<organism evidence="2 3">
    <name type="scientific">Natronospira bacteriovora</name>
    <dbReference type="NCBI Taxonomy" id="3069753"/>
    <lineage>
        <taxon>Bacteria</taxon>
        <taxon>Pseudomonadati</taxon>
        <taxon>Pseudomonadota</taxon>
        <taxon>Gammaproteobacteria</taxon>
        <taxon>Natronospirales</taxon>
        <taxon>Natronospiraceae</taxon>
        <taxon>Natronospira</taxon>
    </lineage>
</organism>
<dbReference type="InterPro" id="IPR031563">
    <property type="entry name" value="MOT1/MOT2"/>
</dbReference>
<feature type="transmembrane region" description="Helical" evidence="1">
    <location>
        <begin position="328"/>
        <end position="361"/>
    </location>
</feature>
<feature type="transmembrane region" description="Helical" evidence="1">
    <location>
        <begin position="113"/>
        <end position="134"/>
    </location>
</feature>
<feature type="transmembrane region" description="Helical" evidence="1">
    <location>
        <begin position="234"/>
        <end position="251"/>
    </location>
</feature>
<dbReference type="PANTHER" id="PTHR31970:SF9">
    <property type="entry name" value="MOLYBDATE TRANSPORTER 2"/>
    <property type="match status" value="1"/>
</dbReference>
<dbReference type="Pfam" id="PF16983">
    <property type="entry name" value="MFS_MOT1"/>
    <property type="match status" value="2"/>
</dbReference>
<feature type="transmembrane region" description="Helical" evidence="1">
    <location>
        <begin position="302"/>
        <end position="322"/>
    </location>
</feature>
<protein>
    <submittedName>
        <fullName evidence="2">Sulfate/molybdate transporter</fullName>
    </submittedName>
</protein>
<dbReference type="PANTHER" id="PTHR31970">
    <property type="match status" value="1"/>
</dbReference>
<evidence type="ECO:0000256" key="1">
    <source>
        <dbReference type="SAM" id="Phobius"/>
    </source>
</evidence>
<keyword evidence="1" id="KW-1133">Transmembrane helix</keyword>
<dbReference type="RefSeq" id="WP_306727152.1">
    <property type="nucleotide sequence ID" value="NZ_JAVDDT010000001.1"/>
</dbReference>
<feature type="transmembrane region" description="Helical" evidence="1">
    <location>
        <begin position="70"/>
        <end position="98"/>
    </location>
</feature>
<reference evidence="2 3" key="1">
    <citation type="submission" date="2023-08" db="EMBL/GenBank/DDBJ databases">
        <title>Whole-genome sequencing of halo(alkali)philic microorganisms from hypersaline lakes.</title>
        <authorList>
            <person name="Sorokin D.Y."/>
            <person name="Abbas B."/>
            <person name="Merkel A.Y."/>
        </authorList>
    </citation>
    <scope>NUCLEOTIDE SEQUENCE [LARGE SCALE GENOMIC DNA]</scope>
    <source>
        <strain evidence="2 3">AB-CW4</strain>
    </source>
</reference>
<comment type="caution">
    <text evidence="2">The sequence shown here is derived from an EMBL/GenBank/DDBJ whole genome shotgun (WGS) entry which is preliminary data.</text>
</comment>
<evidence type="ECO:0000313" key="2">
    <source>
        <dbReference type="EMBL" id="MDQ2068671.1"/>
    </source>
</evidence>
<feature type="transmembrane region" description="Helical" evidence="1">
    <location>
        <begin position="194"/>
        <end position="213"/>
    </location>
</feature>
<name>A0ABU0W3V5_9GAMM</name>
<feature type="transmembrane region" description="Helical" evidence="1">
    <location>
        <begin position="12"/>
        <end position="34"/>
    </location>
</feature>
<keyword evidence="1" id="KW-0472">Membrane</keyword>
<feature type="transmembrane region" description="Helical" evidence="1">
    <location>
        <begin position="40"/>
        <end position="58"/>
    </location>
</feature>
<sequence>MSIAPARLRARLGDVSGAFADGAVLFPLLLALAWQTGASVVIMLATTGAAYLVTGWLFRLPIPVQPLKSLSVMAIAAGASAQELQAAGLLLGAIYFSISFMNVNRLAGRIPDVLIHGFQLGLGILLLITAVRLMGGTVQEMLLVAFAATLVIGITRYSGLPLLGLIAVAGLMWGIWHAEVPLGGGHEDGLRASIVALMVLPQIALTLTNSVLGTQRAAQAYYGEAAWRVNPRRLLTSLGLGNLIVGAVGGMPYCHGSGGVTAHYRGGARSWLSNVVMGNALLLLAALLLIGGGGLPEYPPALQALLLGVIGVFHIQLTYASWRKLDTALILVVMGTTALLAQSMLWVLVAGVIALTLRALYQRLTPRRNDTGRAIESD</sequence>
<gene>
    <name evidence="2" type="ORF">RBH19_02130</name>
</gene>
<proteinExistence type="predicted"/>
<keyword evidence="3" id="KW-1185">Reference proteome</keyword>
<feature type="transmembrane region" description="Helical" evidence="1">
    <location>
        <begin position="141"/>
        <end position="174"/>
    </location>
</feature>
<feature type="transmembrane region" description="Helical" evidence="1">
    <location>
        <begin position="271"/>
        <end position="290"/>
    </location>
</feature>
<dbReference type="Proteomes" id="UP001239019">
    <property type="component" value="Unassembled WGS sequence"/>
</dbReference>
<evidence type="ECO:0000313" key="3">
    <source>
        <dbReference type="Proteomes" id="UP001239019"/>
    </source>
</evidence>
<dbReference type="EMBL" id="JAVDDT010000001">
    <property type="protein sequence ID" value="MDQ2068671.1"/>
    <property type="molecule type" value="Genomic_DNA"/>
</dbReference>